<proteinExistence type="predicted"/>
<dbReference type="EMBL" id="JAGGKX010000002">
    <property type="protein sequence ID" value="MBP1968640.1"/>
    <property type="molecule type" value="Genomic_DNA"/>
</dbReference>
<accession>A0ABS4ICM1</accession>
<organism evidence="1 2">
    <name type="scientific">Virgibacillus natechei</name>
    <dbReference type="NCBI Taxonomy" id="1216297"/>
    <lineage>
        <taxon>Bacteria</taxon>
        <taxon>Bacillati</taxon>
        <taxon>Bacillota</taxon>
        <taxon>Bacilli</taxon>
        <taxon>Bacillales</taxon>
        <taxon>Bacillaceae</taxon>
        <taxon>Virgibacillus</taxon>
    </lineage>
</organism>
<keyword evidence="2" id="KW-1185">Reference proteome</keyword>
<protein>
    <submittedName>
        <fullName evidence="1">Uncharacterized protein</fullName>
    </submittedName>
</protein>
<evidence type="ECO:0000313" key="2">
    <source>
        <dbReference type="Proteomes" id="UP001519345"/>
    </source>
</evidence>
<dbReference type="Proteomes" id="UP001519345">
    <property type="component" value="Unassembled WGS sequence"/>
</dbReference>
<gene>
    <name evidence="1" type="ORF">J2Z83_000732</name>
</gene>
<sequence>MPNYDKALFYAMEMPEQMTWKKMAQTLPVLAKVIKELTVIQTNSVEEAKRACVAFANQIDLLIILGIY</sequence>
<name>A0ABS4ICM1_9BACI</name>
<evidence type="ECO:0000313" key="1">
    <source>
        <dbReference type="EMBL" id="MBP1968640.1"/>
    </source>
</evidence>
<dbReference type="RefSeq" id="WP_209461847.1">
    <property type="nucleotide sequence ID" value="NZ_CP110224.1"/>
</dbReference>
<reference evidence="1 2" key="1">
    <citation type="submission" date="2021-03" db="EMBL/GenBank/DDBJ databases">
        <title>Genomic Encyclopedia of Type Strains, Phase IV (KMG-IV): sequencing the most valuable type-strain genomes for metagenomic binning, comparative biology and taxonomic classification.</title>
        <authorList>
            <person name="Goeker M."/>
        </authorList>
    </citation>
    <scope>NUCLEOTIDE SEQUENCE [LARGE SCALE GENOMIC DNA]</scope>
    <source>
        <strain evidence="1 2">DSM 25609</strain>
    </source>
</reference>
<comment type="caution">
    <text evidence="1">The sequence shown here is derived from an EMBL/GenBank/DDBJ whole genome shotgun (WGS) entry which is preliminary data.</text>
</comment>